<dbReference type="PROSITE" id="PS50983">
    <property type="entry name" value="FE_B12_PBP"/>
    <property type="match status" value="1"/>
</dbReference>
<dbReference type="InterPro" id="IPR002491">
    <property type="entry name" value="ABC_transptr_periplasmic_BD"/>
</dbReference>
<proteinExistence type="predicted"/>
<organism evidence="3 4">
    <name type="scientific">Paracandidimonas soli</name>
    <dbReference type="NCBI Taxonomy" id="1917182"/>
    <lineage>
        <taxon>Bacteria</taxon>
        <taxon>Pseudomonadati</taxon>
        <taxon>Pseudomonadota</taxon>
        <taxon>Betaproteobacteria</taxon>
        <taxon>Burkholderiales</taxon>
        <taxon>Alcaligenaceae</taxon>
        <taxon>Paracandidimonas</taxon>
    </lineage>
</organism>
<accession>A0A4R3UVR5</accession>
<feature type="domain" description="Fe/B12 periplasmic-binding" evidence="2">
    <location>
        <begin position="59"/>
        <end position="318"/>
    </location>
</feature>
<dbReference type="SUPFAM" id="SSF53807">
    <property type="entry name" value="Helical backbone' metal receptor"/>
    <property type="match status" value="1"/>
</dbReference>
<dbReference type="OrthoDB" id="9775594at2"/>
<dbReference type="Proteomes" id="UP000294692">
    <property type="component" value="Unassembled WGS sequence"/>
</dbReference>
<dbReference type="PANTHER" id="PTHR30535:SF34">
    <property type="entry name" value="MOLYBDATE-BINDING PROTEIN MOLA"/>
    <property type="match status" value="1"/>
</dbReference>
<evidence type="ECO:0000256" key="1">
    <source>
        <dbReference type="SAM" id="SignalP"/>
    </source>
</evidence>
<feature type="chain" id="PRO_5020607693" evidence="1">
    <location>
        <begin position="27"/>
        <end position="368"/>
    </location>
</feature>
<sequence>MKRMKHLLLRSLLSACAATTAGALWAQTPGECVRTPDGAMVTDMAGRTVVLPGTVRRVATVGSVPVINGYLLALDAGDRIVNGLPGRFTASGRWALHLRIASHLADLPVLQGQADTGVNLENLMLLSPDVVITMDRMRIRSLEAARIPVLYLEWGSEVDIRRNMHVLGCALDRMAQGEDYLRYFDGVMQKVRTVTDDIPPGQRPRVLYFNPHSMTTPLLIANWWIAQAGGQSVTEGWAAGGNAQYSHERLLQWDPEVLIVGSPEQVEAVYRDERFSRLAAVKGRRVHATPMGSHSWGQRTVEQPLTVLWAAGLIHPQLFLPEDLAGEIKAFYRRFFGYEVSDADIAMMLASGTQGQAQLQNPAHVGRQ</sequence>
<evidence type="ECO:0000259" key="2">
    <source>
        <dbReference type="PROSITE" id="PS50983"/>
    </source>
</evidence>
<feature type="signal peptide" evidence="1">
    <location>
        <begin position="1"/>
        <end position="26"/>
    </location>
</feature>
<keyword evidence="1" id="KW-0732">Signal</keyword>
<dbReference type="EMBL" id="SMBX01000008">
    <property type="protein sequence ID" value="TCU95252.1"/>
    <property type="molecule type" value="Genomic_DNA"/>
</dbReference>
<dbReference type="PANTHER" id="PTHR30535">
    <property type="entry name" value="VITAMIN B12-BINDING PROTEIN"/>
    <property type="match status" value="1"/>
</dbReference>
<evidence type="ECO:0000313" key="4">
    <source>
        <dbReference type="Proteomes" id="UP000294692"/>
    </source>
</evidence>
<protein>
    <submittedName>
        <fullName evidence="3">Iron complex transport system substrate-binding protein</fullName>
    </submittedName>
</protein>
<dbReference type="AlphaFoldDB" id="A0A4R3UVR5"/>
<dbReference type="RefSeq" id="WP_132477697.1">
    <property type="nucleotide sequence ID" value="NZ_JBEBWM010000190.1"/>
</dbReference>
<dbReference type="InterPro" id="IPR050902">
    <property type="entry name" value="ABC_Transporter_SBP"/>
</dbReference>
<dbReference type="Gene3D" id="3.40.50.1980">
    <property type="entry name" value="Nitrogenase molybdenum iron protein domain"/>
    <property type="match status" value="2"/>
</dbReference>
<reference evidence="3 4" key="1">
    <citation type="submission" date="2019-03" db="EMBL/GenBank/DDBJ databases">
        <title>Genomic Encyclopedia of Type Strains, Phase IV (KMG-IV): sequencing the most valuable type-strain genomes for metagenomic binning, comparative biology and taxonomic classification.</title>
        <authorList>
            <person name="Goeker M."/>
        </authorList>
    </citation>
    <scope>NUCLEOTIDE SEQUENCE [LARGE SCALE GENOMIC DNA]</scope>
    <source>
        <strain evidence="3 4">DSM 100048</strain>
    </source>
</reference>
<dbReference type="Gene3D" id="1.20.58.2180">
    <property type="match status" value="1"/>
</dbReference>
<dbReference type="Pfam" id="PF01497">
    <property type="entry name" value="Peripla_BP_2"/>
    <property type="match status" value="1"/>
</dbReference>
<keyword evidence="4" id="KW-1185">Reference proteome</keyword>
<gene>
    <name evidence="3" type="ORF">EV686_10895</name>
</gene>
<name>A0A4R3UVR5_9BURK</name>
<comment type="caution">
    <text evidence="3">The sequence shown here is derived from an EMBL/GenBank/DDBJ whole genome shotgun (WGS) entry which is preliminary data.</text>
</comment>
<evidence type="ECO:0000313" key="3">
    <source>
        <dbReference type="EMBL" id="TCU95252.1"/>
    </source>
</evidence>